<dbReference type="SUPFAM" id="SSF53098">
    <property type="entry name" value="Ribonuclease H-like"/>
    <property type="match status" value="1"/>
</dbReference>
<dbReference type="GO" id="GO:0003676">
    <property type="term" value="F:nucleic acid binding"/>
    <property type="evidence" value="ECO:0007669"/>
    <property type="project" value="InterPro"/>
</dbReference>
<dbReference type="GO" id="GO:0008408">
    <property type="term" value="F:3'-5' exonuclease activity"/>
    <property type="evidence" value="ECO:0007669"/>
    <property type="project" value="TreeGrafter"/>
</dbReference>
<name>A0A2G1W7I8_9BACT</name>
<proteinExistence type="predicted"/>
<sequence>MKTHQPDERLVFVDLETAGLKPWRPIVQIAAIAVDCNLQELERFEAKIKFNENFANPKSLRNASYSAQRWRTEGLPSKIVMKMFTELLRHHATVDQISASRSVFQVAQLAAHNGAFDGAFLRVWYDRAGEFLPASPRVFCTLQRAIWLFHEDKSLTPPPDFKLQTLCHYFGVPLRSSDAHDALNDVRATVELYRAMSRHIDDLSARKLRSCG</sequence>
<dbReference type="AlphaFoldDB" id="A0A2G1W7I8"/>
<comment type="caution">
    <text evidence="5">The sequence shown here is derived from an EMBL/GenBank/DDBJ whole genome shotgun (WGS) entry which is preliminary data.</text>
</comment>
<dbReference type="InterPro" id="IPR012337">
    <property type="entry name" value="RNaseH-like_sf"/>
</dbReference>
<keyword evidence="3" id="KW-0269">Exonuclease</keyword>
<dbReference type="GO" id="GO:0006259">
    <property type="term" value="P:DNA metabolic process"/>
    <property type="evidence" value="ECO:0007669"/>
    <property type="project" value="UniProtKB-ARBA"/>
</dbReference>
<dbReference type="RefSeq" id="WP_099260778.1">
    <property type="nucleotide sequence ID" value="NZ_NIZW01000008.1"/>
</dbReference>
<dbReference type="SMART" id="SM00479">
    <property type="entry name" value="EXOIII"/>
    <property type="match status" value="1"/>
</dbReference>
<feature type="domain" description="Exonuclease" evidence="4">
    <location>
        <begin position="9"/>
        <end position="202"/>
    </location>
</feature>
<organism evidence="5 6">
    <name type="scientific">Rhodopirellula bahusiensis</name>
    <dbReference type="NCBI Taxonomy" id="2014065"/>
    <lineage>
        <taxon>Bacteria</taxon>
        <taxon>Pseudomonadati</taxon>
        <taxon>Planctomycetota</taxon>
        <taxon>Planctomycetia</taxon>
        <taxon>Pirellulales</taxon>
        <taxon>Pirellulaceae</taxon>
        <taxon>Rhodopirellula</taxon>
    </lineage>
</organism>
<dbReference type="Gene3D" id="3.30.420.10">
    <property type="entry name" value="Ribonuclease H-like superfamily/Ribonuclease H"/>
    <property type="match status" value="1"/>
</dbReference>
<evidence type="ECO:0000256" key="1">
    <source>
        <dbReference type="ARBA" id="ARBA00022722"/>
    </source>
</evidence>
<evidence type="ECO:0000256" key="3">
    <source>
        <dbReference type="ARBA" id="ARBA00022839"/>
    </source>
</evidence>
<protein>
    <recommendedName>
        <fullName evidence="4">Exonuclease domain-containing protein</fullName>
    </recommendedName>
</protein>
<reference evidence="5 6" key="1">
    <citation type="submission" date="2017-06" db="EMBL/GenBank/DDBJ databases">
        <title>Description of Rhodopirellula bahusiensis sp. nov.</title>
        <authorList>
            <person name="Kizina J."/>
            <person name="Harder J."/>
        </authorList>
    </citation>
    <scope>NUCLEOTIDE SEQUENCE [LARGE SCALE GENOMIC DNA]</scope>
    <source>
        <strain evidence="5 6">SWK21</strain>
    </source>
</reference>
<evidence type="ECO:0000256" key="2">
    <source>
        <dbReference type="ARBA" id="ARBA00022801"/>
    </source>
</evidence>
<dbReference type="EMBL" id="NIZW01000008">
    <property type="protein sequence ID" value="PHQ35002.1"/>
    <property type="molecule type" value="Genomic_DNA"/>
</dbReference>
<evidence type="ECO:0000259" key="4">
    <source>
        <dbReference type="SMART" id="SM00479"/>
    </source>
</evidence>
<dbReference type="CDD" id="cd06127">
    <property type="entry name" value="DEDDh"/>
    <property type="match status" value="1"/>
</dbReference>
<evidence type="ECO:0000313" key="6">
    <source>
        <dbReference type="Proteomes" id="UP000225740"/>
    </source>
</evidence>
<keyword evidence="1" id="KW-0540">Nuclease</keyword>
<evidence type="ECO:0000313" key="5">
    <source>
        <dbReference type="EMBL" id="PHQ35002.1"/>
    </source>
</evidence>
<dbReference type="Pfam" id="PF00929">
    <property type="entry name" value="RNase_T"/>
    <property type="match status" value="1"/>
</dbReference>
<accession>A0A2G1W7I8</accession>
<dbReference type="PANTHER" id="PTHR30231:SF4">
    <property type="entry name" value="PROTEIN NEN2"/>
    <property type="match status" value="1"/>
</dbReference>
<dbReference type="PANTHER" id="PTHR30231">
    <property type="entry name" value="DNA POLYMERASE III SUBUNIT EPSILON"/>
    <property type="match status" value="1"/>
</dbReference>
<dbReference type="OrthoDB" id="9813328at2"/>
<dbReference type="GeneID" id="90608730"/>
<keyword evidence="2" id="KW-0378">Hydrolase</keyword>
<dbReference type="Proteomes" id="UP000225740">
    <property type="component" value="Unassembled WGS sequence"/>
</dbReference>
<keyword evidence="6" id="KW-1185">Reference proteome</keyword>
<dbReference type="InterPro" id="IPR013520">
    <property type="entry name" value="Ribonucl_H"/>
</dbReference>
<gene>
    <name evidence="5" type="ORF">CEE69_11240</name>
</gene>
<dbReference type="InterPro" id="IPR036397">
    <property type="entry name" value="RNaseH_sf"/>
</dbReference>